<evidence type="ECO:0000313" key="2">
    <source>
        <dbReference type="EMBL" id="QPJ60842.1"/>
    </source>
</evidence>
<dbReference type="KEGG" id="nli:G3M70_02635"/>
<reference evidence="2 3" key="1">
    <citation type="submission" date="2020-02" db="EMBL/GenBank/DDBJ databases">
        <title>Genomic and physiological characterization of two novel Nitrospinaceae genera.</title>
        <authorList>
            <person name="Mueller A.J."/>
            <person name="Jung M.-Y."/>
            <person name="Strachan C.R."/>
            <person name="Herbold C.W."/>
            <person name="Kirkegaard R.H."/>
            <person name="Daims H."/>
        </authorList>
    </citation>
    <scope>NUCLEOTIDE SEQUENCE [LARGE SCALE GENOMIC DNA]</scope>
    <source>
        <strain evidence="2">EB</strain>
    </source>
</reference>
<name>A0A7T0BTQ4_9BACT</name>
<dbReference type="AlphaFoldDB" id="A0A7T0BTQ4"/>
<protein>
    <submittedName>
        <fullName evidence="2">Uncharacterized protein</fullName>
    </submittedName>
</protein>
<proteinExistence type="predicted"/>
<dbReference type="EMBL" id="CP048685">
    <property type="protein sequence ID" value="QPJ60842.1"/>
    <property type="molecule type" value="Genomic_DNA"/>
</dbReference>
<sequence length="140" mass="15769">MAFREPRDLLIECGGCGIENLFTDYTPAMPAVCNQCRERQIWPNFNETHHEYRCQDCGISICLKQSTKFDEGNTPCRCGGLKVSRVNPSTIPQDAEEAGATELEESNASDVDPGFDWFRSEPEQGQSDYNELFDQDPGHN</sequence>
<evidence type="ECO:0000256" key="1">
    <source>
        <dbReference type="SAM" id="MobiDB-lite"/>
    </source>
</evidence>
<feature type="compositionally biased region" description="Acidic residues" evidence="1">
    <location>
        <begin position="94"/>
        <end position="107"/>
    </location>
</feature>
<feature type="region of interest" description="Disordered" evidence="1">
    <location>
        <begin position="89"/>
        <end position="140"/>
    </location>
</feature>
<organism evidence="2 3">
    <name type="scientific">Candidatus Nitronauta litoralis</name>
    <dbReference type="NCBI Taxonomy" id="2705533"/>
    <lineage>
        <taxon>Bacteria</taxon>
        <taxon>Pseudomonadati</taxon>
        <taxon>Nitrospinota/Tectimicrobiota group</taxon>
        <taxon>Nitrospinota</taxon>
        <taxon>Nitrospinia</taxon>
        <taxon>Nitrospinales</taxon>
        <taxon>Nitrospinaceae</taxon>
        <taxon>Candidatus Nitronauta</taxon>
    </lineage>
</organism>
<dbReference type="Proteomes" id="UP000594688">
    <property type="component" value="Chromosome"/>
</dbReference>
<evidence type="ECO:0000313" key="3">
    <source>
        <dbReference type="Proteomes" id="UP000594688"/>
    </source>
</evidence>
<gene>
    <name evidence="2" type="ORF">G3M70_02635</name>
</gene>
<accession>A0A7T0BTQ4</accession>